<evidence type="ECO:0000313" key="1">
    <source>
        <dbReference type="EMBL" id="KAJ1935620.1"/>
    </source>
</evidence>
<organism evidence="1 2">
    <name type="scientific">Linderina macrospora</name>
    <dbReference type="NCBI Taxonomy" id="4868"/>
    <lineage>
        <taxon>Eukaryota</taxon>
        <taxon>Fungi</taxon>
        <taxon>Fungi incertae sedis</taxon>
        <taxon>Zoopagomycota</taxon>
        <taxon>Kickxellomycotina</taxon>
        <taxon>Kickxellomycetes</taxon>
        <taxon>Kickxellales</taxon>
        <taxon>Kickxellaceae</taxon>
        <taxon>Linderina</taxon>
    </lineage>
</organism>
<reference evidence="1" key="1">
    <citation type="submission" date="2022-07" db="EMBL/GenBank/DDBJ databases">
        <title>Phylogenomic reconstructions and comparative analyses of Kickxellomycotina fungi.</title>
        <authorList>
            <person name="Reynolds N.K."/>
            <person name="Stajich J.E."/>
            <person name="Barry K."/>
            <person name="Grigoriev I.V."/>
            <person name="Crous P."/>
            <person name="Smith M.E."/>
        </authorList>
    </citation>
    <scope>NUCLEOTIDE SEQUENCE</scope>
    <source>
        <strain evidence="1">NRRL 5244</strain>
    </source>
</reference>
<keyword evidence="2" id="KW-1185">Reference proteome</keyword>
<accession>A0ACC1J301</accession>
<name>A0ACC1J301_9FUNG</name>
<sequence>MNSFIVTIVALLTSTVSAIPIYGGYYPGVYGGSQSNVHNTGAYDNGATSNVSPFGSNSNSWNSGFAASQGNYANPFGNSGSSNFNQWNNNAYANTNNLAYGAYYPRLW</sequence>
<protein>
    <submittedName>
        <fullName evidence="1">Uncharacterized protein</fullName>
    </submittedName>
</protein>
<dbReference type="EMBL" id="JANBPW010004181">
    <property type="protein sequence ID" value="KAJ1935620.1"/>
    <property type="molecule type" value="Genomic_DNA"/>
</dbReference>
<proteinExistence type="predicted"/>
<dbReference type="Proteomes" id="UP001150603">
    <property type="component" value="Unassembled WGS sequence"/>
</dbReference>
<evidence type="ECO:0000313" key="2">
    <source>
        <dbReference type="Proteomes" id="UP001150603"/>
    </source>
</evidence>
<comment type="caution">
    <text evidence="1">The sequence shown here is derived from an EMBL/GenBank/DDBJ whole genome shotgun (WGS) entry which is preliminary data.</text>
</comment>
<gene>
    <name evidence="1" type="ORF">FBU59_005328</name>
</gene>